<comment type="cofactor">
    <cofactor evidence="6">
        <name>[4Fe-4S] cluster</name>
        <dbReference type="ChEBI" id="CHEBI:49883"/>
    </cofactor>
    <text evidence="6">Binds 1 [4Fe-4S] cluster. The cluster is coordinated with 3 cysteines and an exchangeable S-adenosyl-L-methionine.</text>
</comment>
<accession>A0A3N0BBX0</accession>
<keyword evidence="4 6" id="KW-0408">Iron</keyword>
<dbReference type="PANTHER" id="PTHR32331">
    <property type="entry name" value="UPF0313 PROTEIN YGIQ"/>
    <property type="match status" value="1"/>
</dbReference>
<dbReference type="InterPro" id="IPR007197">
    <property type="entry name" value="rSAM"/>
</dbReference>
<dbReference type="InterPro" id="IPR024560">
    <property type="entry name" value="UPF0313_C"/>
</dbReference>
<reference evidence="10" key="1">
    <citation type="submission" date="2018-05" db="EMBL/GenBank/DDBJ databases">
        <title>Genome Sequencing of selected type strains of the family Eggerthellaceae.</title>
        <authorList>
            <person name="Danylec N."/>
            <person name="Stoll D.A."/>
            <person name="Doetsch A."/>
            <person name="Huch M."/>
        </authorList>
    </citation>
    <scope>NUCLEOTIDE SEQUENCE [LARGE SCALE GENOMIC DNA]</scope>
    <source>
        <strain evidence="10">DSM 16106</strain>
    </source>
</reference>
<keyword evidence="5 6" id="KW-0411">Iron-sulfur</keyword>
<name>A0A3N0BBX0_9ACTN</name>
<evidence type="ECO:0000313" key="9">
    <source>
        <dbReference type="EMBL" id="RNL45095.1"/>
    </source>
</evidence>
<dbReference type="InterPro" id="IPR006638">
    <property type="entry name" value="Elp3/MiaA/NifB-like_rSAM"/>
</dbReference>
<dbReference type="Proteomes" id="UP000278632">
    <property type="component" value="Unassembled WGS sequence"/>
</dbReference>
<dbReference type="GO" id="GO:0005506">
    <property type="term" value="F:iron ion binding"/>
    <property type="evidence" value="ECO:0007669"/>
    <property type="project" value="UniProtKB-UniRule"/>
</dbReference>
<dbReference type="InterPro" id="IPR022946">
    <property type="entry name" value="UPF0313"/>
</dbReference>
<evidence type="ECO:0000259" key="8">
    <source>
        <dbReference type="PROSITE" id="PS51918"/>
    </source>
</evidence>
<keyword evidence="10" id="KW-1185">Reference proteome</keyword>
<evidence type="ECO:0000313" key="10">
    <source>
        <dbReference type="Proteomes" id="UP000278632"/>
    </source>
</evidence>
<feature type="binding site" evidence="6">
    <location>
        <position position="313"/>
    </location>
    <ligand>
        <name>[4Fe-4S] cluster</name>
        <dbReference type="ChEBI" id="CHEBI:49883"/>
        <note>4Fe-4S-S-AdoMet</note>
    </ligand>
</feature>
<dbReference type="NCBIfam" id="TIGR03904">
    <property type="entry name" value="SAM_YgiQ"/>
    <property type="match status" value="1"/>
</dbReference>
<feature type="binding site" evidence="6">
    <location>
        <position position="309"/>
    </location>
    <ligand>
        <name>[4Fe-4S] cluster</name>
        <dbReference type="ChEBI" id="CHEBI:49883"/>
        <note>4Fe-4S-S-AdoMet</note>
    </ligand>
</feature>
<sequence length="633" mass="70943">MGERFLPVSRVDMEQRGWDQVDFVYVSGDAYVDHPSFGTAIITRLLEAHGYKVGVIAQPDWNDPGSIAVFGEPRLAFFVSAGNMDSMVNHYTVAKKRRRTDAYSPGGEAGKRPNHAAVVYSNLIRRTYKKAPIVLGGIEASLRRMAHYDYWSDKLKRSILLDSGADLVSYGMGEHSVVEIADALAAGLSIEDLTFIDGTAYRARSLDHVYDAEMLPSFDDMQADKLNYARSFAVQYRNSDPFTGKRLVEPYSDHEFVVQNPPAAPLTQAELDAVSRLPFARTYHPMYESAGGVPAIKEVKFSLTSNRGCFGECSFCALTFHQGRIVQARSHESLVAEAELIVQDPDFKGYIHDVGGPTANFRAPACAKQMKHGACLGKRCLFPDPCRQLEADHEDYLKLLRTLRKLPGVKKVFVRSGIRFDYVLADKEHGDDFVRELCAHHVSGQLRVAPEHVSDAVLSVMGKPRRVVYDRFLEKFNQVNRQLGLKQFAVPYLMSSHPGSTLDEAVELAEYCRDLGYMPEQVQDFYPTPSTMSTAMYFTGVDPRTMQPVYVPKKPHEKALQRALIQYRDPKNRALVLEALRRTGRMDLVGYGPTCLVRPDKAEKRDRPSKKGKPDDGRRGKGSRGKGPAARRY</sequence>
<dbReference type="PROSITE" id="PS51918">
    <property type="entry name" value="RADICAL_SAM"/>
    <property type="match status" value="1"/>
</dbReference>
<evidence type="ECO:0000256" key="3">
    <source>
        <dbReference type="ARBA" id="ARBA00022723"/>
    </source>
</evidence>
<dbReference type="Pfam" id="PF11842">
    <property type="entry name" value="DUF3362"/>
    <property type="match status" value="1"/>
</dbReference>
<keyword evidence="3 6" id="KW-0479">Metal-binding</keyword>
<organism evidence="9 10">
    <name type="scientific">Paraeggerthella hongkongensis</name>
    <dbReference type="NCBI Taxonomy" id="230658"/>
    <lineage>
        <taxon>Bacteria</taxon>
        <taxon>Bacillati</taxon>
        <taxon>Actinomycetota</taxon>
        <taxon>Coriobacteriia</taxon>
        <taxon>Eggerthellales</taxon>
        <taxon>Eggerthellaceae</taxon>
        <taxon>Paraeggerthella</taxon>
    </lineage>
</organism>
<keyword evidence="2 6" id="KW-0949">S-adenosyl-L-methionine</keyword>
<evidence type="ECO:0000256" key="6">
    <source>
        <dbReference type="HAMAP-Rule" id="MF_01251"/>
    </source>
</evidence>
<dbReference type="SFLD" id="SFLDG01082">
    <property type="entry name" value="B12-binding_domain_containing"/>
    <property type="match status" value="1"/>
</dbReference>
<feature type="compositionally biased region" description="Basic residues" evidence="7">
    <location>
        <begin position="620"/>
        <end position="633"/>
    </location>
</feature>
<dbReference type="SMART" id="SM00729">
    <property type="entry name" value="Elp3"/>
    <property type="match status" value="1"/>
</dbReference>
<dbReference type="GO" id="GO:0051539">
    <property type="term" value="F:4 iron, 4 sulfur cluster binding"/>
    <property type="evidence" value="ECO:0007669"/>
    <property type="project" value="UniProtKB-KW"/>
</dbReference>
<evidence type="ECO:0000256" key="1">
    <source>
        <dbReference type="ARBA" id="ARBA00022485"/>
    </source>
</evidence>
<dbReference type="OrthoDB" id="9803479at2"/>
<feature type="domain" description="Radical SAM core" evidence="8">
    <location>
        <begin position="294"/>
        <end position="568"/>
    </location>
</feature>
<dbReference type="HAMAP" id="MF_01251">
    <property type="entry name" value="UPF0313"/>
    <property type="match status" value="1"/>
</dbReference>
<evidence type="ECO:0000256" key="7">
    <source>
        <dbReference type="SAM" id="MobiDB-lite"/>
    </source>
</evidence>
<dbReference type="Gene3D" id="3.80.30.20">
    <property type="entry name" value="tm_1862 like domain"/>
    <property type="match status" value="1"/>
</dbReference>
<dbReference type="InterPro" id="IPR013704">
    <property type="entry name" value="UPF0313_N"/>
</dbReference>
<proteinExistence type="inferred from homology"/>
<dbReference type="InterPro" id="IPR023404">
    <property type="entry name" value="rSAM_horseshoe"/>
</dbReference>
<dbReference type="PANTHER" id="PTHR32331:SF0">
    <property type="entry name" value="UPF0313 PROTEIN YGIQ"/>
    <property type="match status" value="1"/>
</dbReference>
<dbReference type="AlphaFoldDB" id="A0A3N0BBX0"/>
<dbReference type="SFLD" id="SFLDS00029">
    <property type="entry name" value="Radical_SAM"/>
    <property type="match status" value="1"/>
</dbReference>
<dbReference type="EMBL" id="QICD01000008">
    <property type="protein sequence ID" value="RNL45095.1"/>
    <property type="molecule type" value="Genomic_DNA"/>
</dbReference>
<dbReference type="InterPro" id="IPR058240">
    <property type="entry name" value="rSAM_sf"/>
</dbReference>
<dbReference type="Pfam" id="PF08497">
    <property type="entry name" value="Radical_SAM_N"/>
    <property type="match status" value="1"/>
</dbReference>
<feature type="binding site" evidence="6">
    <location>
        <position position="316"/>
    </location>
    <ligand>
        <name>[4Fe-4S] cluster</name>
        <dbReference type="ChEBI" id="CHEBI:49883"/>
        <note>4Fe-4S-S-AdoMet</note>
    </ligand>
</feature>
<protein>
    <submittedName>
        <fullName evidence="9">YgiQ family radical SAM protein</fullName>
    </submittedName>
</protein>
<comment type="similarity">
    <text evidence="6">Belongs to the UPF0313 family.</text>
</comment>
<keyword evidence="1 6" id="KW-0004">4Fe-4S</keyword>
<gene>
    <name evidence="9" type="ORF">DMP08_05885</name>
</gene>
<evidence type="ECO:0000256" key="4">
    <source>
        <dbReference type="ARBA" id="ARBA00023004"/>
    </source>
</evidence>
<evidence type="ECO:0000256" key="2">
    <source>
        <dbReference type="ARBA" id="ARBA00022691"/>
    </source>
</evidence>
<dbReference type="SFLD" id="SFLDG01069">
    <property type="entry name" value="UPF0313"/>
    <property type="match status" value="1"/>
</dbReference>
<dbReference type="SUPFAM" id="SSF102114">
    <property type="entry name" value="Radical SAM enzymes"/>
    <property type="match status" value="1"/>
</dbReference>
<comment type="caution">
    <text evidence="9">The sequence shown here is derived from an EMBL/GenBank/DDBJ whole genome shotgun (WGS) entry which is preliminary data.</text>
</comment>
<evidence type="ECO:0000256" key="5">
    <source>
        <dbReference type="ARBA" id="ARBA00023014"/>
    </source>
</evidence>
<dbReference type="GO" id="GO:0003824">
    <property type="term" value="F:catalytic activity"/>
    <property type="evidence" value="ECO:0007669"/>
    <property type="project" value="InterPro"/>
</dbReference>
<dbReference type="RefSeq" id="WP_123192022.1">
    <property type="nucleotide sequence ID" value="NZ_QICD01000008.1"/>
</dbReference>
<feature type="region of interest" description="Disordered" evidence="7">
    <location>
        <begin position="591"/>
        <end position="633"/>
    </location>
</feature>